<evidence type="ECO:0000313" key="1">
    <source>
        <dbReference type="EMBL" id="JAD32048.1"/>
    </source>
</evidence>
<organism evidence="1">
    <name type="scientific">Arundo donax</name>
    <name type="common">Giant reed</name>
    <name type="synonym">Donax arundinaceus</name>
    <dbReference type="NCBI Taxonomy" id="35708"/>
    <lineage>
        <taxon>Eukaryota</taxon>
        <taxon>Viridiplantae</taxon>
        <taxon>Streptophyta</taxon>
        <taxon>Embryophyta</taxon>
        <taxon>Tracheophyta</taxon>
        <taxon>Spermatophyta</taxon>
        <taxon>Magnoliopsida</taxon>
        <taxon>Liliopsida</taxon>
        <taxon>Poales</taxon>
        <taxon>Poaceae</taxon>
        <taxon>PACMAD clade</taxon>
        <taxon>Arundinoideae</taxon>
        <taxon>Arundineae</taxon>
        <taxon>Arundo</taxon>
    </lineage>
</organism>
<sequence>MAIQSCEVFALENR</sequence>
<name>A0A0A8Z2V2_ARUDO</name>
<dbReference type="EMBL" id="GBRH01265847">
    <property type="protein sequence ID" value="JAD32048.1"/>
    <property type="molecule type" value="Transcribed_RNA"/>
</dbReference>
<reference evidence="1" key="2">
    <citation type="journal article" date="2015" name="Data Brief">
        <title>Shoot transcriptome of the giant reed, Arundo donax.</title>
        <authorList>
            <person name="Barrero R.A."/>
            <person name="Guerrero F.D."/>
            <person name="Moolhuijzen P."/>
            <person name="Goolsby J.A."/>
            <person name="Tidwell J."/>
            <person name="Bellgard S.E."/>
            <person name="Bellgard M.I."/>
        </authorList>
    </citation>
    <scope>NUCLEOTIDE SEQUENCE</scope>
    <source>
        <tissue evidence="1">Shoot tissue taken approximately 20 cm above the soil surface</tissue>
    </source>
</reference>
<protein>
    <submittedName>
        <fullName evidence="1">Uncharacterized protein</fullName>
    </submittedName>
</protein>
<proteinExistence type="predicted"/>
<accession>A0A0A8Z2V2</accession>
<reference evidence="1" key="1">
    <citation type="submission" date="2014-09" db="EMBL/GenBank/DDBJ databases">
        <authorList>
            <person name="Magalhaes I.L.F."/>
            <person name="Oliveira U."/>
            <person name="Santos F.R."/>
            <person name="Vidigal T.H.D.A."/>
            <person name="Brescovit A.D."/>
            <person name="Santos A.J."/>
        </authorList>
    </citation>
    <scope>NUCLEOTIDE SEQUENCE</scope>
    <source>
        <tissue evidence="1">Shoot tissue taken approximately 20 cm above the soil surface</tissue>
    </source>
</reference>